<dbReference type="EMBL" id="JTJC03000004">
    <property type="protein sequence ID" value="NHC36219.1"/>
    <property type="molecule type" value="Genomic_DNA"/>
</dbReference>
<accession>A0A9X5E6U7</accession>
<reference evidence="2 3" key="1">
    <citation type="journal article" date="2015" name="Genome Announc.">
        <title>Draft Genome Sequence of the Terrestrial Cyanobacterium Scytonema millei VB511283, Isolated from Eastern India.</title>
        <authorList>
            <person name="Sen D."/>
            <person name="Chandrababunaidu M.M."/>
            <person name="Singh D."/>
            <person name="Sanghi N."/>
            <person name="Ghorai A."/>
            <person name="Mishra G.P."/>
            <person name="Madduluri M."/>
            <person name="Adhikary S.P."/>
            <person name="Tripathy S."/>
        </authorList>
    </citation>
    <scope>NUCLEOTIDE SEQUENCE [LARGE SCALE GENOMIC DNA]</scope>
    <source>
        <strain evidence="2 3">VB511283</strain>
    </source>
</reference>
<keyword evidence="1" id="KW-0472">Membrane</keyword>
<sequence length="77" mass="8232">MRSSPATAMSDNLKITILMVTLGLQLVAFWIAGSVDTLVNFFTNFSDAPPAIEQISQIYQLPSSIGSPSRTIGSGTR</sequence>
<gene>
    <name evidence="2" type="ORF">QH73_0016460</name>
</gene>
<evidence type="ECO:0000256" key="1">
    <source>
        <dbReference type="SAM" id="Phobius"/>
    </source>
</evidence>
<comment type="caution">
    <text evidence="2">The sequence shown here is derived from an EMBL/GenBank/DDBJ whole genome shotgun (WGS) entry which is preliminary data.</text>
</comment>
<evidence type="ECO:0000313" key="3">
    <source>
        <dbReference type="Proteomes" id="UP000031532"/>
    </source>
</evidence>
<keyword evidence="3" id="KW-1185">Reference proteome</keyword>
<name>A0A9X5E6U7_9CYAN</name>
<protein>
    <submittedName>
        <fullName evidence="2">Uncharacterized protein</fullName>
    </submittedName>
</protein>
<organism evidence="2 3">
    <name type="scientific">Scytonema millei VB511283</name>
    <dbReference type="NCBI Taxonomy" id="1245923"/>
    <lineage>
        <taxon>Bacteria</taxon>
        <taxon>Bacillati</taxon>
        <taxon>Cyanobacteriota</taxon>
        <taxon>Cyanophyceae</taxon>
        <taxon>Nostocales</taxon>
        <taxon>Scytonemataceae</taxon>
        <taxon>Scytonema</taxon>
    </lineage>
</organism>
<dbReference type="RefSeq" id="WP_132867167.1">
    <property type="nucleotide sequence ID" value="NZ_JTJC03000004.1"/>
</dbReference>
<dbReference type="AlphaFoldDB" id="A0A9X5E6U7"/>
<evidence type="ECO:0000313" key="2">
    <source>
        <dbReference type="EMBL" id="NHC36219.1"/>
    </source>
</evidence>
<keyword evidence="1" id="KW-1133">Transmembrane helix</keyword>
<proteinExistence type="predicted"/>
<dbReference type="OrthoDB" id="9904767at2"/>
<keyword evidence="1" id="KW-0812">Transmembrane</keyword>
<feature type="transmembrane region" description="Helical" evidence="1">
    <location>
        <begin position="12"/>
        <end position="32"/>
    </location>
</feature>
<dbReference type="Proteomes" id="UP000031532">
    <property type="component" value="Unassembled WGS sequence"/>
</dbReference>